<evidence type="ECO:0000313" key="2">
    <source>
        <dbReference type="EMBL" id="EOB02138.1"/>
    </source>
</evidence>
<dbReference type="AlphaFoldDB" id="R0LNW4"/>
<sequence length="185" mass="21087">MNKHTLFSAEKDMDSTEELPAEGVKETKDVILYKTTALMEETRLSSRADWYDCVTSLLGCPHKRSGSKCLKPCDDDVAAHCCGLFMAGRKNYFHSELIDTFPVTLLVQERPCSRYITFMLTMKNTAVQPLRCLNEIYVLQSTNQLCLYNTECCAKAEMCRVGKSSSRHPVVQTSLKPQMHNMTRW</sequence>
<keyword evidence="3" id="KW-1185">Reference proteome</keyword>
<name>R0LNW4_ANAPL</name>
<evidence type="ECO:0000313" key="3">
    <source>
        <dbReference type="Proteomes" id="UP000296049"/>
    </source>
</evidence>
<accession>R0LNW4</accession>
<reference evidence="3" key="1">
    <citation type="journal article" date="2013" name="Nat. Genet.">
        <title>The duck genome and transcriptome provide insight into an avian influenza virus reservoir species.</title>
        <authorList>
            <person name="Huang Y."/>
            <person name="Li Y."/>
            <person name="Burt D.W."/>
            <person name="Chen H."/>
            <person name="Zhang Y."/>
            <person name="Qian W."/>
            <person name="Kim H."/>
            <person name="Gan S."/>
            <person name="Zhao Y."/>
            <person name="Li J."/>
            <person name="Yi K."/>
            <person name="Feng H."/>
            <person name="Zhu P."/>
            <person name="Li B."/>
            <person name="Liu Q."/>
            <person name="Fairley S."/>
            <person name="Magor K.E."/>
            <person name="Du Z."/>
            <person name="Hu X."/>
            <person name="Goodman L."/>
            <person name="Tafer H."/>
            <person name="Vignal A."/>
            <person name="Lee T."/>
            <person name="Kim K.W."/>
            <person name="Sheng Z."/>
            <person name="An Y."/>
            <person name="Searle S."/>
            <person name="Herrero J."/>
            <person name="Groenen M.A."/>
            <person name="Crooijmans R.P."/>
            <person name="Faraut T."/>
            <person name="Cai Q."/>
            <person name="Webster R.G."/>
            <person name="Aldridge J.R."/>
            <person name="Warren W.C."/>
            <person name="Bartschat S."/>
            <person name="Kehr S."/>
            <person name="Marz M."/>
            <person name="Stadler P.F."/>
            <person name="Smith J."/>
            <person name="Kraus R.H."/>
            <person name="Zhao Y."/>
            <person name="Ren L."/>
            <person name="Fei J."/>
            <person name="Morisson M."/>
            <person name="Kaiser P."/>
            <person name="Griffin D.K."/>
            <person name="Rao M."/>
            <person name="Pitel F."/>
            <person name="Wang J."/>
            <person name="Li N."/>
        </authorList>
    </citation>
    <scope>NUCLEOTIDE SEQUENCE [LARGE SCALE GENOMIC DNA]</scope>
</reference>
<proteinExistence type="predicted"/>
<organism evidence="2 3">
    <name type="scientific">Anas platyrhynchos</name>
    <name type="common">Mallard</name>
    <name type="synonym">Anas boschas</name>
    <dbReference type="NCBI Taxonomy" id="8839"/>
    <lineage>
        <taxon>Eukaryota</taxon>
        <taxon>Metazoa</taxon>
        <taxon>Chordata</taxon>
        <taxon>Craniata</taxon>
        <taxon>Vertebrata</taxon>
        <taxon>Euteleostomi</taxon>
        <taxon>Archelosauria</taxon>
        <taxon>Archosauria</taxon>
        <taxon>Dinosauria</taxon>
        <taxon>Saurischia</taxon>
        <taxon>Theropoda</taxon>
        <taxon>Coelurosauria</taxon>
        <taxon>Aves</taxon>
        <taxon>Neognathae</taxon>
        <taxon>Galloanserae</taxon>
        <taxon>Anseriformes</taxon>
        <taxon>Anatidae</taxon>
        <taxon>Anatinae</taxon>
        <taxon>Anas</taxon>
    </lineage>
</organism>
<gene>
    <name evidence="2" type="ORF">Anapl_07241</name>
</gene>
<dbReference type="EMBL" id="KB742992">
    <property type="protein sequence ID" value="EOB02138.1"/>
    <property type="molecule type" value="Genomic_DNA"/>
</dbReference>
<dbReference type="Proteomes" id="UP000296049">
    <property type="component" value="Unassembled WGS sequence"/>
</dbReference>
<evidence type="ECO:0000256" key="1">
    <source>
        <dbReference type="SAM" id="MobiDB-lite"/>
    </source>
</evidence>
<protein>
    <submittedName>
        <fullName evidence="2">Uncharacterized protein</fullName>
    </submittedName>
</protein>
<feature type="region of interest" description="Disordered" evidence="1">
    <location>
        <begin position="1"/>
        <end position="20"/>
    </location>
</feature>